<reference evidence="2 3" key="1">
    <citation type="submission" date="2017-04" db="EMBL/GenBank/DDBJ databases">
        <title>Kefir bacterial isolates.</title>
        <authorList>
            <person name="Kim Y."/>
            <person name="Blasche S."/>
            <person name="Patil K.R."/>
        </authorList>
    </citation>
    <scope>NUCLEOTIDE SEQUENCE [LARGE SCALE GENOMIC DNA]</scope>
    <source>
        <strain evidence="2 3">KR</strain>
    </source>
</reference>
<feature type="chain" id="PRO_5013125906" evidence="1">
    <location>
        <begin position="16"/>
        <end position="121"/>
    </location>
</feature>
<evidence type="ECO:0000313" key="3">
    <source>
        <dbReference type="Proteomes" id="UP000216151"/>
    </source>
</evidence>
<name>A0A269XLZ3_9PROT</name>
<protein>
    <submittedName>
        <fullName evidence="2">Uncharacterized protein</fullName>
    </submittedName>
</protein>
<dbReference type="Proteomes" id="UP000216151">
    <property type="component" value="Unassembled WGS sequence"/>
</dbReference>
<proteinExistence type="predicted"/>
<accession>A0A269XLZ3</accession>
<dbReference type="EMBL" id="NCXK01000114">
    <property type="protein sequence ID" value="PAK74404.1"/>
    <property type="molecule type" value="Genomic_DNA"/>
</dbReference>
<keyword evidence="1" id="KW-0732">Signal</keyword>
<keyword evidence="3" id="KW-1185">Reference proteome</keyword>
<sequence>MLLAMSVAFIMPVSAALAEKAVGHITGTFTDTVHIFGLDRKPLGQINASDIINQPLLGKDPKTGLYEVQTKAGLVLVKPGAVQTDIKEEAPPVTPCLVMNAGSLDTAAGSSNNLTSNCTSR</sequence>
<organism evidence="2 3">
    <name type="scientific">Acetobacter fabarum</name>
    <dbReference type="NCBI Taxonomy" id="483199"/>
    <lineage>
        <taxon>Bacteria</taxon>
        <taxon>Pseudomonadati</taxon>
        <taxon>Pseudomonadota</taxon>
        <taxon>Alphaproteobacteria</taxon>
        <taxon>Acetobacterales</taxon>
        <taxon>Acetobacteraceae</taxon>
        <taxon>Acetobacter</taxon>
    </lineage>
</organism>
<feature type="signal peptide" evidence="1">
    <location>
        <begin position="1"/>
        <end position="15"/>
    </location>
</feature>
<dbReference type="AlphaFoldDB" id="A0A269XLZ3"/>
<comment type="caution">
    <text evidence="2">The sequence shown here is derived from an EMBL/GenBank/DDBJ whole genome shotgun (WGS) entry which is preliminary data.</text>
</comment>
<evidence type="ECO:0000313" key="2">
    <source>
        <dbReference type="EMBL" id="PAK74404.1"/>
    </source>
</evidence>
<gene>
    <name evidence="2" type="ORF">B8X00_14300</name>
</gene>
<evidence type="ECO:0000256" key="1">
    <source>
        <dbReference type="SAM" id="SignalP"/>
    </source>
</evidence>